<dbReference type="Proteomes" id="UP001172778">
    <property type="component" value="Unassembled WGS sequence"/>
</dbReference>
<reference evidence="1" key="1">
    <citation type="submission" date="2023-03" db="EMBL/GenBank/DDBJ databases">
        <title>Chitinimonas shenzhenensis gen. nov., sp. nov., a novel member of family Burkholderiaceae isolated from activated sludge collected in Shen Zhen, China.</title>
        <authorList>
            <person name="Wang X."/>
        </authorList>
    </citation>
    <scope>NUCLEOTIDE SEQUENCE</scope>
    <source>
        <strain evidence="1">DQS-5</strain>
    </source>
</reference>
<gene>
    <name evidence="1" type="ORF">PZA18_00110</name>
</gene>
<organism evidence="1 2">
    <name type="scientific">Parachitinimonas caeni</name>
    <dbReference type="NCBI Taxonomy" id="3031301"/>
    <lineage>
        <taxon>Bacteria</taxon>
        <taxon>Pseudomonadati</taxon>
        <taxon>Pseudomonadota</taxon>
        <taxon>Betaproteobacteria</taxon>
        <taxon>Neisseriales</taxon>
        <taxon>Chitinibacteraceae</taxon>
        <taxon>Parachitinimonas</taxon>
    </lineage>
</organism>
<dbReference type="PANTHER" id="PTHR31793">
    <property type="entry name" value="4-HYDROXYBENZOYL-COA THIOESTERASE FAMILY MEMBER"/>
    <property type="match status" value="1"/>
</dbReference>
<dbReference type="CDD" id="cd00586">
    <property type="entry name" value="4HBT"/>
    <property type="match status" value="1"/>
</dbReference>
<dbReference type="InterPro" id="IPR050563">
    <property type="entry name" value="4-hydroxybenzoyl-CoA_TE"/>
</dbReference>
<dbReference type="EMBL" id="JARRAF010000001">
    <property type="protein sequence ID" value="MDK2122446.1"/>
    <property type="molecule type" value="Genomic_DNA"/>
</dbReference>
<dbReference type="SUPFAM" id="SSF54637">
    <property type="entry name" value="Thioesterase/thiol ester dehydrase-isomerase"/>
    <property type="match status" value="1"/>
</dbReference>
<evidence type="ECO:0000313" key="1">
    <source>
        <dbReference type="EMBL" id="MDK2122446.1"/>
    </source>
</evidence>
<proteinExistence type="predicted"/>
<dbReference type="RefSeq" id="WP_284098734.1">
    <property type="nucleotide sequence ID" value="NZ_JARRAF010000001.1"/>
</dbReference>
<dbReference type="Gene3D" id="3.10.129.10">
    <property type="entry name" value="Hotdog Thioesterase"/>
    <property type="match status" value="1"/>
</dbReference>
<protein>
    <submittedName>
        <fullName evidence="1">Thioesterase family protein</fullName>
        <ecNumber evidence="1">3.1.2.-</ecNumber>
    </submittedName>
</protein>
<name>A0ABT7DQV1_9NEIS</name>
<comment type="caution">
    <text evidence="1">The sequence shown here is derived from an EMBL/GenBank/DDBJ whole genome shotgun (WGS) entry which is preliminary data.</text>
</comment>
<evidence type="ECO:0000313" key="2">
    <source>
        <dbReference type="Proteomes" id="UP001172778"/>
    </source>
</evidence>
<dbReference type="InterPro" id="IPR029069">
    <property type="entry name" value="HotDog_dom_sf"/>
</dbReference>
<keyword evidence="1" id="KW-0378">Hydrolase</keyword>
<accession>A0ABT7DQV1</accession>
<keyword evidence="2" id="KW-1185">Reference proteome</keyword>
<dbReference type="PANTHER" id="PTHR31793:SF24">
    <property type="entry name" value="LONG-CHAIN ACYL-COA THIOESTERASE FADM"/>
    <property type="match status" value="1"/>
</dbReference>
<dbReference type="Pfam" id="PF13279">
    <property type="entry name" value="4HBT_2"/>
    <property type="match status" value="1"/>
</dbReference>
<dbReference type="GO" id="GO:0016787">
    <property type="term" value="F:hydrolase activity"/>
    <property type="evidence" value="ECO:0007669"/>
    <property type="project" value="UniProtKB-KW"/>
</dbReference>
<sequence length="158" mass="17082">MQTDIAMPSCLLFSDTFPMRWGDMDALGHLNNTLYFRYFEQSRVAWLEAAGFPVSLNASSGPILAATQCDFFKPLVYPADIRVDTWVKRIGRSSFSLGHRVMLASVTDPTQAAAEGEAVIVWVDYGSGQSMALPANLRQLLEATTAASGADAGSDAVK</sequence>
<dbReference type="EC" id="3.1.2.-" evidence="1"/>